<sequence length="139" mass="15528">MLTVLLSRKVWRPADLSASEQIRAAKKGARRARLQHDVKGLDQCAPGAKNRGSGDAQRQAAVLQPYAYVRLNPKLVKENIPLMLVPVYFEAPVGLSQESIRSIDRVVKAGEEEKKKARIVSKKSKLSISKSNNRGKRRR</sequence>
<dbReference type="AlphaFoldDB" id="A0A7J6PEF5"/>
<evidence type="ECO:0000313" key="2">
    <source>
        <dbReference type="EMBL" id="KAF4693761.1"/>
    </source>
</evidence>
<feature type="compositionally biased region" description="Basic residues" evidence="1">
    <location>
        <begin position="116"/>
        <end position="125"/>
    </location>
</feature>
<reference evidence="2 3" key="1">
    <citation type="submission" date="2020-04" db="EMBL/GenBank/DDBJ databases">
        <title>Perkinsus olseni comparative genomics.</title>
        <authorList>
            <person name="Bogema D.R."/>
        </authorList>
    </citation>
    <scope>NUCLEOTIDE SEQUENCE [LARGE SCALE GENOMIC DNA]</scope>
    <source>
        <strain evidence="2">00978-12</strain>
    </source>
</reference>
<evidence type="ECO:0000313" key="3">
    <source>
        <dbReference type="Proteomes" id="UP000541610"/>
    </source>
</evidence>
<name>A0A7J6PEF5_PEROL</name>
<dbReference type="Proteomes" id="UP000541610">
    <property type="component" value="Unassembled WGS sequence"/>
</dbReference>
<protein>
    <submittedName>
        <fullName evidence="2">Uncharacterized protein</fullName>
    </submittedName>
</protein>
<comment type="caution">
    <text evidence="2">The sequence shown here is derived from an EMBL/GenBank/DDBJ whole genome shotgun (WGS) entry which is preliminary data.</text>
</comment>
<dbReference type="EMBL" id="JABANP010000041">
    <property type="protein sequence ID" value="KAF4693761.1"/>
    <property type="molecule type" value="Genomic_DNA"/>
</dbReference>
<feature type="region of interest" description="Disordered" evidence="1">
    <location>
        <begin position="36"/>
        <end position="56"/>
    </location>
</feature>
<organism evidence="2 3">
    <name type="scientific">Perkinsus olseni</name>
    <name type="common">Perkinsus atlanticus</name>
    <dbReference type="NCBI Taxonomy" id="32597"/>
    <lineage>
        <taxon>Eukaryota</taxon>
        <taxon>Sar</taxon>
        <taxon>Alveolata</taxon>
        <taxon>Perkinsozoa</taxon>
        <taxon>Perkinsea</taxon>
        <taxon>Perkinsida</taxon>
        <taxon>Perkinsidae</taxon>
        <taxon>Perkinsus</taxon>
    </lineage>
</organism>
<feature type="region of interest" description="Disordered" evidence="1">
    <location>
        <begin position="114"/>
        <end position="139"/>
    </location>
</feature>
<gene>
    <name evidence="2" type="ORF">FOZ60_010159</name>
</gene>
<accession>A0A7J6PEF5</accession>
<proteinExistence type="predicted"/>
<evidence type="ECO:0000256" key="1">
    <source>
        <dbReference type="SAM" id="MobiDB-lite"/>
    </source>
</evidence>